<proteinExistence type="predicted"/>
<dbReference type="GO" id="GO:0016853">
    <property type="term" value="F:isomerase activity"/>
    <property type="evidence" value="ECO:0007669"/>
    <property type="project" value="UniProtKB-KW"/>
</dbReference>
<dbReference type="RefSeq" id="WP_056690045.1">
    <property type="nucleotide sequence ID" value="NZ_JAVDTR010000001.1"/>
</dbReference>
<gene>
    <name evidence="4" type="ORF">J2W91_000344</name>
</gene>
<dbReference type="Pfam" id="PF02581">
    <property type="entry name" value="TMP-TENI"/>
    <property type="match status" value="1"/>
</dbReference>
<comment type="caution">
    <text evidence="4">The sequence shown here is derived from an EMBL/GenBank/DDBJ whole genome shotgun (WGS) entry which is preliminary data.</text>
</comment>
<dbReference type="CDD" id="cd00564">
    <property type="entry name" value="TMP_TenI"/>
    <property type="match status" value="1"/>
</dbReference>
<reference evidence="4" key="1">
    <citation type="submission" date="2023-07" db="EMBL/GenBank/DDBJ databases">
        <title>Sorghum-associated microbial communities from plants grown in Nebraska, USA.</title>
        <authorList>
            <person name="Schachtman D."/>
        </authorList>
    </citation>
    <scope>NUCLEOTIDE SEQUENCE</scope>
    <source>
        <strain evidence="4">BE80</strain>
    </source>
</reference>
<keyword evidence="4" id="KW-0413">Isomerase</keyword>
<dbReference type="GO" id="GO:0009228">
    <property type="term" value="P:thiamine biosynthetic process"/>
    <property type="evidence" value="ECO:0007669"/>
    <property type="project" value="UniProtKB-KW"/>
</dbReference>
<dbReference type="EMBL" id="JAVDTR010000001">
    <property type="protein sequence ID" value="MDR6721896.1"/>
    <property type="molecule type" value="Genomic_DNA"/>
</dbReference>
<dbReference type="AlphaFoldDB" id="A0AAP5LKE7"/>
<evidence type="ECO:0000259" key="3">
    <source>
        <dbReference type="Pfam" id="PF02581"/>
    </source>
</evidence>
<dbReference type="PANTHER" id="PTHR20857">
    <property type="entry name" value="THIAMINE-PHOSPHATE PYROPHOSPHORYLASE"/>
    <property type="match status" value="1"/>
</dbReference>
<protein>
    <submittedName>
        <fullName evidence="4">Thiazole tautomerase (Transcriptional regulator TenI)</fullName>
        <ecNumber evidence="4">5.3.99.10</ecNumber>
    </submittedName>
</protein>
<dbReference type="EC" id="5.3.99.10" evidence="4"/>
<evidence type="ECO:0000256" key="2">
    <source>
        <dbReference type="ARBA" id="ARBA00022977"/>
    </source>
</evidence>
<name>A0AAP5LKE7_PAEAM</name>
<accession>A0AAP5LKE7</accession>
<dbReference type="InterPro" id="IPR013785">
    <property type="entry name" value="Aldolase_TIM"/>
</dbReference>
<dbReference type="InterPro" id="IPR036206">
    <property type="entry name" value="ThiamineP_synth_sf"/>
</dbReference>
<organism evidence="4 5">
    <name type="scientific">Paenibacillus amylolyticus</name>
    <dbReference type="NCBI Taxonomy" id="1451"/>
    <lineage>
        <taxon>Bacteria</taxon>
        <taxon>Bacillati</taxon>
        <taxon>Bacillota</taxon>
        <taxon>Bacilli</taxon>
        <taxon>Bacillales</taxon>
        <taxon>Paenibacillaceae</taxon>
        <taxon>Paenibacillus</taxon>
    </lineage>
</organism>
<sequence length="217" mass="23701">MVITEEHDSDVTASFELHVISQGVGNLHNFVSVSKDIWPWVDYIHIREKQQPPEQRWEWANKLHESGVPSDRIVVNGVHEVGQGGGFAGVHWGQADFSQSTISIGDMRKRIRIGVSVHSVDEAKAAEQQGVDYVIFGHIYNSNSKPGIKPRGLKQLAEVCATVNVPVIAIGGIGIEHVRDLRSAGARGLAVISHIWASEHPKQAVSSLKQAIVESEG</sequence>
<dbReference type="PANTHER" id="PTHR20857:SF22">
    <property type="entry name" value="THIAZOLE TAUTOMERASE"/>
    <property type="match status" value="1"/>
</dbReference>
<feature type="domain" description="Thiamine phosphate synthase/TenI" evidence="3">
    <location>
        <begin position="41"/>
        <end position="195"/>
    </location>
</feature>
<dbReference type="Gene3D" id="3.20.20.70">
    <property type="entry name" value="Aldolase class I"/>
    <property type="match status" value="1"/>
</dbReference>
<dbReference type="GO" id="GO:0004789">
    <property type="term" value="F:thiamine-phosphate diphosphorylase activity"/>
    <property type="evidence" value="ECO:0007669"/>
    <property type="project" value="TreeGrafter"/>
</dbReference>
<evidence type="ECO:0000256" key="1">
    <source>
        <dbReference type="ARBA" id="ARBA00004948"/>
    </source>
</evidence>
<evidence type="ECO:0000313" key="4">
    <source>
        <dbReference type="EMBL" id="MDR6721896.1"/>
    </source>
</evidence>
<dbReference type="GO" id="GO:0005737">
    <property type="term" value="C:cytoplasm"/>
    <property type="evidence" value="ECO:0007669"/>
    <property type="project" value="TreeGrafter"/>
</dbReference>
<dbReference type="SUPFAM" id="SSF51391">
    <property type="entry name" value="Thiamin phosphate synthase"/>
    <property type="match status" value="1"/>
</dbReference>
<comment type="pathway">
    <text evidence="1">Cofactor biosynthesis; thiamine diphosphate biosynthesis.</text>
</comment>
<dbReference type="Proteomes" id="UP001254832">
    <property type="component" value="Unassembled WGS sequence"/>
</dbReference>
<keyword evidence="2" id="KW-0784">Thiamine biosynthesis</keyword>
<dbReference type="InterPro" id="IPR022998">
    <property type="entry name" value="ThiamineP_synth_TenI"/>
</dbReference>
<evidence type="ECO:0000313" key="5">
    <source>
        <dbReference type="Proteomes" id="UP001254832"/>
    </source>
</evidence>